<gene>
    <name evidence="1" type="ORF">METZ01_LOCUS350277</name>
</gene>
<reference evidence="1" key="1">
    <citation type="submission" date="2018-05" db="EMBL/GenBank/DDBJ databases">
        <authorList>
            <person name="Lanie J.A."/>
            <person name="Ng W.-L."/>
            <person name="Kazmierczak K.M."/>
            <person name="Andrzejewski T.M."/>
            <person name="Davidsen T.M."/>
            <person name="Wayne K.J."/>
            <person name="Tettelin H."/>
            <person name="Glass J.I."/>
            <person name="Rusch D."/>
            <person name="Podicherti R."/>
            <person name="Tsui H.-C.T."/>
            <person name="Winkler M.E."/>
        </authorList>
    </citation>
    <scope>NUCLEOTIDE SEQUENCE</scope>
</reference>
<evidence type="ECO:0000313" key="1">
    <source>
        <dbReference type="EMBL" id="SVC97423.1"/>
    </source>
</evidence>
<feature type="non-terminal residue" evidence="1">
    <location>
        <position position="1"/>
    </location>
</feature>
<accession>A0A382RIC5</accession>
<proteinExistence type="predicted"/>
<dbReference type="AlphaFoldDB" id="A0A382RIC5"/>
<feature type="non-terminal residue" evidence="1">
    <location>
        <position position="26"/>
    </location>
</feature>
<dbReference type="EMBL" id="UINC01121928">
    <property type="protein sequence ID" value="SVC97423.1"/>
    <property type="molecule type" value="Genomic_DNA"/>
</dbReference>
<name>A0A382RIC5_9ZZZZ</name>
<sequence>VNDISFSNDGNSYIRVADEIQKLMDK</sequence>
<protein>
    <submittedName>
        <fullName evidence="1">Uncharacterized protein</fullName>
    </submittedName>
</protein>
<organism evidence="1">
    <name type="scientific">marine metagenome</name>
    <dbReference type="NCBI Taxonomy" id="408172"/>
    <lineage>
        <taxon>unclassified sequences</taxon>
        <taxon>metagenomes</taxon>
        <taxon>ecological metagenomes</taxon>
    </lineage>
</organism>